<dbReference type="SUPFAM" id="SSF54060">
    <property type="entry name" value="His-Me finger endonucleases"/>
    <property type="match status" value="1"/>
</dbReference>
<evidence type="ECO:0000256" key="2">
    <source>
        <dbReference type="ARBA" id="ARBA00010052"/>
    </source>
</evidence>
<evidence type="ECO:0000259" key="12">
    <source>
        <dbReference type="SMART" id="SM00477"/>
    </source>
</evidence>
<evidence type="ECO:0000256" key="4">
    <source>
        <dbReference type="ARBA" id="ARBA00022723"/>
    </source>
</evidence>
<dbReference type="KEGG" id="upi:EJG51_010320"/>
<evidence type="ECO:0000256" key="3">
    <source>
        <dbReference type="ARBA" id="ARBA00022722"/>
    </source>
</evidence>
<dbReference type="GO" id="GO:0004521">
    <property type="term" value="F:RNA endonuclease activity"/>
    <property type="evidence" value="ECO:0007669"/>
    <property type="project" value="TreeGrafter"/>
</dbReference>
<dbReference type="SMART" id="SM00892">
    <property type="entry name" value="Endonuclease_NS"/>
    <property type="match status" value="1"/>
</dbReference>
<keyword evidence="15" id="KW-1185">Reference proteome</keyword>
<sequence length="246" mass="27860">MIKKLLLVTLSLLVSNAAYAVQEFSECRHFFINGTIPVIQPSVHLRLRALCFSSFAIMHSGRSRTPLYVVERLNKTILTDAKDNKRTNRFFADARLPRSERAELDDFKGSGYDRGHMAPAADMATPEAMAQSFSLANMVPQSPENNRTAWANIEKATRKYVMRASGDVYVITGPVFDARPESIGRNQVWIPKYLFKMVYDPATQKSWVHWLENTDQAKPGKPISHEQLLERTGINFMPVAVGHGRY</sequence>
<evidence type="ECO:0000256" key="8">
    <source>
        <dbReference type="PIRSR" id="PIRSR640255-1"/>
    </source>
</evidence>
<dbReference type="Proteomes" id="UP000274350">
    <property type="component" value="Chromosome"/>
</dbReference>
<keyword evidence="5 10" id="KW-0255">Endonuclease</keyword>
<feature type="signal peptide" evidence="11">
    <location>
        <begin position="1"/>
        <end position="20"/>
    </location>
</feature>
<feature type="active site" description="Proton acceptor" evidence="8">
    <location>
        <position position="116"/>
    </location>
</feature>
<evidence type="ECO:0000256" key="10">
    <source>
        <dbReference type="RuleBase" id="RU366055"/>
    </source>
</evidence>
<dbReference type="PANTHER" id="PTHR13966:SF5">
    <property type="entry name" value="ENDONUCLEASE G, MITOCHONDRIAL"/>
    <property type="match status" value="1"/>
</dbReference>
<dbReference type="InterPro" id="IPR001604">
    <property type="entry name" value="Endo_G_ENPP1-like_dom"/>
</dbReference>
<dbReference type="GO" id="GO:0003676">
    <property type="term" value="F:nucleic acid binding"/>
    <property type="evidence" value="ECO:0007669"/>
    <property type="project" value="InterPro"/>
</dbReference>
<dbReference type="InterPro" id="IPR020821">
    <property type="entry name" value="ENPP1-3/EXOG-like_nuc-like"/>
</dbReference>
<keyword evidence="3 10" id="KW-0540">Nuclease</keyword>
<comment type="similarity">
    <text evidence="2 10">Belongs to the DNA/RNA non-specific endonuclease family.</text>
</comment>
<keyword evidence="7" id="KW-0460">Magnesium</keyword>
<feature type="domain" description="ENPP1-3/EXOG-like endonuclease/phosphodiesterase" evidence="12">
    <location>
        <begin position="52"/>
        <end position="243"/>
    </location>
</feature>
<organism evidence="14 15">
    <name type="scientific">Undibacterium piscinae</name>
    <dbReference type="NCBI Taxonomy" id="2495591"/>
    <lineage>
        <taxon>Bacteria</taxon>
        <taxon>Pseudomonadati</taxon>
        <taxon>Pseudomonadota</taxon>
        <taxon>Betaproteobacteria</taxon>
        <taxon>Burkholderiales</taxon>
        <taxon>Oxalobacteraceae</taxon>
        <taxon>Undibacterium</taxon>
    </lineage>
</organism>
<dbReference type="EC" id="3.1.30.-" evidence="10"/>
<dbReference type="Pfam" id="PF01223">
    <property type="entry name" value="Endonuclease_NS"/>
    <property type="match status" value="1"/>
</dbReference>
<dbReference type="InterPro" id="IPR040255">
    <property type="entry name" value="Non-specific_endonuclease"/>
</dbReference>
<dbReference type="InterPro" id="IPR044925">
    <property type="entry name" value="His-Me_finger_sf"/>
</dbReference>
<evidence type="ECO:0000256" key="11">
    <source>
        <dbReference type="SAM" id="SignalP"/>
    </source>
</evidence>
<dbReference type="AlphaFoldDB" id="A0A6M4A4C0"/>
<proteinExistence type="inferred from homology"/>
<evidence type="ECO:0000256" key="7">
    <source>
        <dbReference type="ARBA" id="ARBA00022842"/>
    </source>
</evidence>
<evidence type="ECO:0000256" key="6">
    <source>
        <dbReference type="ARBA" id="ARBA00022801"/>
    </source>
</evidence>
<evidence type="ECO:0000256" key="5">
    <source>
        <dbReference type="ARBA" id="ARBA00022759"/>
    </source>
</evidence>
<dbReference type="EMBL" id="CP051152">
    <property type="protein sequence ID" value="QJQ06186.1"/>
    <property type="molecule type" value="Genomic_DNA"/>
</dbReference>
<evidence type="ECO:0000259" key="13">
    <source>
        <dbReference type="SMART" id="SM00892"/>
    </source>
</evidence>
<reference evidence="14 15" key="1">
    <citation type="journal article" date="2019" name="Int. J. Syst. Evol. Microbiol.">
        <title>Undibacterium piscinae sp. nov., isolated from Korean shiner intestine.</title>
        <authorList>
            <person name="Lee S.Y."/>
            <person name="Kang W."/>
            <person name="Kim P.S."/>
            <person name="Kim H.S."/>
            <person name="Sung H."/>
            <person name="Shin N.R."/>
            <person name="Whon T.W."/>
            <person name="Yun J.H."/>
            <person name="Lee J.Y."/>
            <person name="Lee J.Y."/>
            <person name="Jung M.J."/>
            <person name="Jeong Y.S."/>
            <person name="Tak E.J."/>
            <person name="Han J.E."/>
            <person name="Hyun D.W."/>
            <person name="Kang M.S."/>
            <person name="Lee K.E."/>
            <person name="Lee B.H."/>
            <person name="Bae J.W."/>
        </authorList>
    </citation>
    <scope>NUCLEOTIDE SEQUENCE [LARGE SCALE GENOMIC DNA]</scope>
    <source>
        <strain evidence="14 15">S11R28</strain>
    </source>
</reference>
<dbReference type="GO" id="GO:0046872">
    <property type="term" value="F:metal ion binding"/>
    <property type="evidence" value="ECO:0007669"/>
    <property type="project" value="UniProtKB-KW"/>
</dbReference>
<comment type="cofactor">
    <cofactor evidence="1 10">
        <name>Mg(2+)</name>
        <dbReference type="ChEBI" id="CHEBI:18420"/>
    </cofactor>
</comment>
<evidence type="ECO:0000313" key="15">
    <source>
        <dbReference type="Proteomes" id="UP000274350"/>
    </source>
</evidence>
<name>A0A6M4A4C0_9BURK</name>
<evidence type="ECO:0000256" key="1">
    <source>
        <dbReference type="ARBA" id="ARBA00001946"/>
    </source>
</evidence>
<dbReference type="PROSITE" id="PS01070">
    <property type="entry name" value="NUCLEASE_NON_SPEC"/>
    <property type="match status" value="1"/>
</dbReference>
<evidence type="ECO:0000256" key="9">
    <source>
        <dbReference type="PIRSR" id="PIRSR640255-2"/>
    </source>
</evidence>
<dbReference type="Gene3D" id="3.40.570.10">
    <property type="entry name" value="Extracellular Endonuclease, subunit A"/>
    <property type="match status" value="1"/>
</dbReference>
<evidence type="ECO:0000313" key="14">
    <source>
        <dbReference type="EMBL" id="QJQ06186.1"/>
    </source>
</evidence>
<protein>
    <recommendedName>
        <fullName evidence="10">Endonuclease</fullName>
        <ecNumber evidence="10">3.1.30.-</ecNumber>
    </recommendedName>
</protein>
<accession>A0A6M4A4C0</accession>
<feature type="domain" description="DNA/RNA non-specific endonuclease/pyrophosphatase/phosphodiesterase" evidence="13">
    <location>
        <begin position="51"/>
        <end position="241"/>
    </location>
</feature>
<dbReference type="InterPro" id="IPR018524">
    <property type="entry name" value="DNA/RNA_endonuclease_AS"/>
</dbReference>
<dbReference type="InterPro" id="IPR044929">
    <property type="entry name" value="DNA/RNA_non-sp_Endonuclease_sf"/>
</dbReference>
<gene>
    <name evidence="14" type="ORF">EJG51_010320</name>
</gene>
<keyword evidence="6 10" id="KW-0378">Hydrolase</keyword>
<feature type="binding site" evidence="9">
    <location>
        <position position="146"/>
    </location>
    <ligand>
        <name>Mg(2+)</name>
        <dbReference type="ChEBI" id="CHEBI:18420"/>
        <note>catalytic</note>
    </ligand>
</feature>
<keyword evidence="11" id="KW-0732">Signal</keyword>
<dbReference type="SMART" id="SM00477">
    <property type="entry name" value="NUC"/>
    <property type="match status" value="1"/>
</dbReference>
<dbReference type="PANTHER" id="PTHR13966">
    <property type="entry name" value="ENDONUCLEASE RELATED"/>
    <property type="match status" value="1"/>
</dbReference>
<dbReference type="GO" id="GO:0000014">
    <property type="term" value="F:single-stranded DNA endodeoxyribonuclease activity"/>
    <property type="evidence" value="ECO:0007669"/>
    <property type="project" value="TreeGrafter"/>
</dbReference>
<keyword evidence="4 9" id="KW-0479">Metal-binding</keyword>
<feature type="chain" id="PRO_5026861704" description="Endonuclease" evidence="11">
    <location>
        <begin position="21"/>
        <end position="246"/>
    </location>
</feature>
<dbReference type="OrthoDB" id="9811262at2"/>